<dbReference type="GeneID" id="40307214"/>
<dbReference type="KEGG" id="bbes:BESB_021530"/>
<feature type="region of interest" description="Disordered" evidence="1">
    <location>
        <begin position="81"/>
        <end position="217"/>
    </location>
</feature>
<keyword evidence="3" id="KW-1185">Reference proteome</keyword>
<dbReference type="EMBL" id="NWUJ01000012">
    <property type="protein sequence ID" value="PFH32212.1"/>
    <property type="molecule type" value="Genomic_DNA"/>
</dbReference>
<proteinExistence type="predicted"/>
<feature type="compositionally biased region" description="Low complexity" evidence="1">
    <location>
        <begin position="160"/>
        <end position="169"/>
    </location>
</feature>
<accession>A0A2A9MA03</accession>
<feature type="compositionally biased region" description="Polar residues" evidence="1">
    <location>
        <begin position="206"/>
        <end position="217"/>
    </location>
</feature>
<name>A0A2A9MA03_BESBE</name>
<feature type="compositionally biased region" description="Polar residues" evidence="1">
    <location>
        <begin position="92"/>
        <end position="105"/>
    </location>
</feature>
<dbReference type="RefSeq" id="XP_029216221.1">
    <property type="nucleotide sequence ID" value="XM_029360862.1"/>
</dbReference>
<gene>
    <name evidence="2" type="ORF">BESB_021530</name>
</gene>
<dbReference type="VEuPathDB" id="ToxoDB:BESB_021530"/>
<evidence type="ECO:0000313" key="3">
    <source>
        <dbReference type="Proteomes" id="UP000224006"/>
    </source>
</evidence>
<feature type="compositionally biased region" description="Polar residues" evidence="1">
    <location>
        <begin position="170"/>
        <end position="192"/>
    </location>
</feature>
<evidence type="ECO:0000313" key="2">
    <source>
        <dbReference type="EMBL" id="PFH32212.1"/>
    </source>
</evidence>
<organism evidence="2 3">
    <name type="scientific">Besnoitia besnoiti</name>
    <name type="common">Apicomplexan protozoan</name>
    <dbReference type="NCBI Taxonomy" id="94643"/>
    <lineage>
        <taxon>Eukaryota</taxon>
        <taxon>Sar</taxon>
        <taxon>Alveolata</taxon>
        <taxon>Apicomplexa</taxon>
        <taxon>Conoidasida</taxon>
        <taxon>Coccidia</taxon>
        <taxon>Eucoccidiorida</taxon>
        <taxon>Eimeriorina</taxon>
        <taxon>Sarcocystidae</taxon>
        <taxon>Besnoitia</taxon>
    </lineage>
</organism>
<feature type="compositionally biased region" description="Basic and acidic residues" evidence="1">
    <location>
        <begin position="128"/>
        <end position="145"/>
    </location>
</feature>
<dbReference type="AlphaFoldDB" id="A0A2A9MA03"/>
<sequence>MGLYCIASLLLAVYPERAYETRSSLIGELKDAILVGTRAARAESGFGYETRQPESGAPSAKNHVVRHLRAFPSRISPSGATALAFPVGSGRRITTTDTSQMSSAHPANASEPELSEPSANLPPTSSRSHKEAPTSEWQPKEEHNQAHALSGTDTAKIGRSKSTAKTASSPSVRSWCTASDTCSSGSLRSSSYHPAYSKCSRETAKESSSTSPVRAPA</sequence>
<feature type="compositionally biased region" description="Polar residues" evidence="1">
    <location>
        <begin position="117"/>
        <end position="126"/>
    </location>
</feature>
<evidence type="ECO:0000256" key="1">
    <source>
        <dbReference type="SAM" id="MobiDB-lite"/>
    </source>
</evidence>
<comment type="caution">
    <text evidence="2">The sequence shown here is derived from an EMBL/GenBank/DDBJ whole genome shotgun (WGS) entry which is preliminary data.</text>
</comment>
<dbReference type="Proteomes" id="UP000224006">
    <property type="component" value="Chromosome XI"/>
</dbReference>
<protein>
    <submittedName>
        <fullName evidence="2">Uncharacterized protein</fullName>
    </submittedName>
</protein>
<reference evidence="2 3" key="1">
    <citation type="submission" date="2017-09" db="EMBL/GenBank/DDBJ databases">
        <title>Genome sequencing of Besnoitia besnoiti strain Bb-Ger1.</title>
        <authorList>
            <person name="Schares G."/>
            <person name="Venepally P."/>
            <person name="Lorenzi H.A."/>
        </authorList>
    </citation>
    <scope>NUCLEOTIDE SEQUENCE [LARGE SCALE GENOMIC DNA]</scope>
    <source>
        <strain evidence="2 3">Bb-Ger1</strain>
    </source>
</reference>